<keyword evidence="6" id="KW-1185">Reference proteome</keyword>
<dbReference type="AlphaFoldDB" id="A0A9Q0QUN2"/>
<dbReference type="GO" id="GO:0046983">
    <property type="term" value="F:protein dimerization activity"/>
    <property type="evidence" value="ECO:0007669"/>
    <property type="project" value="InterPro"/>
</dbReference>
<evidence type="ECO:0000313" key="6">
    <source>
        <dbReference type="Proteomes" id="UP001141806"/>
    </source>
</evidence>
<dbReference type="PANTHER" id="PTHR13935:SF106">
    <property type="entry name" value="ACHAETE-SCUTE COMPLEX PROTEIN T5-RELATED"/>
    <property type="match status" value="1"/>
</dbReference>
<protein>
    <recommendedName>
        <fullName evidence="4">BHLH domain-containing protein</fullName>
    </recommendedName>
</protein>
<comment type="caution">
    <text evidence="5">The sequence shown here is derived from an EMBL/GenBank/DDBJ whole genome shotgun (WGS) entry which is preliminary data.</text>
</comment>
<evidence type="ECO:0000313" key="5">
    <source>
        <dbReference type="EMBL" id="KAJ4972432.1"/>
    </source>
</evidence>
<accession>A0A9Q0QUN2</accession>
<dbReference type="GO" id="GO:0000977">
    <property type="term" value="F:RNA polymerase II transcription regulatory region sequence-specific DNA binding"/>
    <property type="evidence" value="ECO:0007669"/>
    <property type="project" value="TreeGrafter"/>
</dbReference>
<reference evidence="5" key="1">
    <citation type="journal article" date="2023" name="Plant J.">
        <title>The genome of the king protea, Protea cynaroides.</title>
        <authorList>
            <person name="Chang J."/>
            <person name="Duong T.A."/>
            <person name="Schoeman C."/>
            <person name="Ma X."/>
            <person name="Roodt D."/>
            <person name="Barker N."/>
            <person name="Li Z."/>
            <person name="Van de Peer Y."/>
            <person name="Mizrachi E."/>
        </authorList>
    </citation>
    <scope>NUCLEOTIDE SEQUENCE</scope>
    <source>
        <tissue evidence="5">Young leaves</tissue>
    </source>
</reference>
<sequence>MELFLLSDMEERDENLNYISPFFSLPHGDELSLQSAPSPNQLQSTQHDMFPIEQDKTGKQKLSATPRINHVEISCENKKRKIIRREVEKQRRQQMGSLYASLRTLLPPEYIKGKRSISDHMTEAANYIRNLHKKIEELKYKRDGLRNMGNSTILNADHEADRVTVRHCSAGLEVVISSGLSDEMLPLSRVLRVLVEEGLNILNSVSTKVNKSSTHAIQSQVCCQVPVNLSGLQRKLIDLVTSSSSISSICAYNFCQDP</sequence>
<dbReference type="PANTHER" id="PTHR13935">
    <property type="entry name" value="ACHAETE-SCUTE TRANSCRIPTION FACTOR-RELATED"/>
    <property type="match status" value="1"/>
</dbReference>
<dbReference type="EMBL" id="JAMYWD010000005">
    <property type="protein sequence ID" value="KAJ4972432.1"/>
    <property type="molecule type" value="Genomic_DNA"/>
</dbReference>
<dbReference type="InterPro" id="IPR015660">
    <property type="entry name" value="MASH1/Ascl1a-like"/>
</dbReference>
<evidence type="ECO:0000259" key="4">
    <source>
        <dbReference type="PROSITE" id="PS50888"/>
    </source>
</evidence>
<dbReference type="Pfam" id="PF00010">
    <property type="entry name" value="HLH"/>
    <property type="match status" value="1"/>
</dbReference>
<dbReference type="CDD" id="cd18914">
    <property type="entry name" value="bHLH_AtORG2_like"/>
    <property type="match status" value="1"/>
</dbReference>
<dbReference type="InterPro" id="IPR011598">
    <property type="entry name" value="bHLH_dom"/>
</dbReference>
<keyword evidence="3" id="KW-0804">Transcription</keyword>
<keyword evidence="1" id="KW-0805">Transcription regulation</keyword>
<dbReference type="SMART" id="SM00353">
    <property type="entry name" value="HLH"/>
    <property type="match status" value="1"/>
</dbReference>
<feature type="domain" description="BHLH" evidence="4">
    <location>
        <begin position="79"/>
        <end position="131"/>
    </location>
</feature>
<dbReference type="Proteomes" id="UP001141806">
    <property type="component" value="Unassembled WGS sequence"/>
</dbReference>
<dbReference type="OrthoDB" id="1935281at2759"/>
<dbReference type="Gene3D" id="4.10.280.10">
    <property type="entry name" value="Helix-loop-helix DNA-binding domain"/>
    <property type="match status" value="1"/>
</dbReference>
<dbReference type="SUPFAM" id="SSF47459">
    <property type="entry name" value="HLH, helix-loop-helix DNA-binding domain"/>
    <property type="match status" value="1"/>
</dbReference>
<dbReference type="GO" id="GO:0090575">
    <property type="term" value="C:RNA polymerase II transcription regulator complex"/>
    <property type="evidence" value="ECO:0007669"/>
    <property type="project" value="TreeGrafter"/>
</dbReference>
<keyword evidence="2" id="KW-0238">DNA-binding</keyword>
<dbReference type="PROSITE" id="PS50888">
    <property type="entry name" value="BHLH"/>
    <property type="match status" value="1"/>
</dbReference>
<evidence type="ECO:0000256" key="3">
    <source>
        <dbReference type="ARBA" id="ARBA00023163"/>
    </source>
</evidence>
<dbReference type="GO" id="GO:0000981">
    <property type="term" value="F:DNA-binding transcription factor activity, RNA polymerase II-specific"/>
    <property type="evidence" value="ECO:0007669"/>
    <property type="project" value="TreeGrafter"/>
</dbReference>
<evidence type="ECO:0000256" key="2">
    <source>
        <dbReference type="ARBA" id="ARBA00023125"/>
    </source>
</evidence>
<dbReference type="InterPro" id="IPR036638">
    <property type="entry name" value="HLH_DNA-bd_sf"/>
</dbReference>
<name>A0A9Q0QUN2_9MAGN</name>
<proteinExistence type="predicted"/>
<evidence type="ECO:0000256" key="1">
    <source>
        <dbReference type="ARBA" id="ARBA00023015"/>
    </source>
</evidence>
<organism evidence="5 6">
    <name type="scientific">Protea cynaroides</name>
    <dbReference type="NCBI Taxonomy" id="273540"/>
    <lineage>
        <taxon>Eukaryota</taxon>
        <taxon>Viridiplantae</taxon>
        <taxon>Streptophyta</taxon>
        <taxon>Embryophyta</taxon>
        <taxon>Tracheophyta</taxon>
        <taxon>Spermatophyta</taxon>
        <taxon>Magnoliopsida</taxon>
        <taxon>Proteales</taxon>
        <taxon>Proteaceae</taxon>
        <taxon>Protea</taxon>
    </lineage>
</organism>
<gene>
    <name evidence="5" type="ORF">NE237_005531</name>
</gene>